<evidence type="ECO:0000313" key="3">
    <source>
        <dbReference type="EMBL" id="TDL98259.1"/>
    </source>
</evidence>
<dbReference type="PANTHER" id="PTHR37810">
    <property type="entry name" value="IMMUNITY PROTEIN SDPI"/>
    <property type="match status" value="1"/>
</dbReference>
<dbReference type="InterPro" id="IPR012867">
    <property type="entry name" value="DUF1648"/>
</dbReference>
<keyword evidence="1" id="KW-0472">Membrane</keyword>
<dbReference type="OrthoDB" id="157646at2"/>
<evidence type="ECO:0000256" key="1">
    <source>
        <dbReference type="SAM" id="Phobius"/>
    </source>
</evidence>
<evidence type="ECO:0000313" key="4">
    <source>
        <dbReference type="Proteomes" id="UP000295310"/>
    </source>
</evidence>
<protein>
    <submittedName>
        <fullName evidence="3">DUF1648 domain-containing protein</fullName>
    </submittedName>
</protein>
<dbReference type="Proteomes" id="UP000295310">
    <property type="component" value="Unassembled WGS sequence"/>
</dbReference>
<accession>A0A4R6BEQ8</accession>
<keyword evidence="1" id="KW-1133">Transmembrane helix</keyword>
<dbReference type="Pfam" id="PF07853">
    <property type="entry name" value="DUF1648"/>
    <property type="match status" value="1"/>
</dbReference>
<keyword evidence="4" id="KW-1185">Reference proteome</keyword>
<sequence>MMEIIILSLMVLAIGLMMLFSGRWTKRNLLFSIYVPDEQQDRSEVKAIQLKFRNRTLLASVVATLLTGFMLATLSDGWGMAAFIIIIHTLIIVELFIYSQSYRSLKHLKEQEDWMKGKQMVRATDTAIRNDVHVLPAIVYLIPSGLLLLATLYTLFNYPEIPERVAVHWGMDNKPDRFEEKSLMTVFMPAGMGFFTLLIMMAISNATDMMPLKLNPAARKASAAYEGRTRKNNSYVIFMSSMIMALLFSFIMVQQIMMPNEDLPAAFMPVVLIGTFLPVIAGMYLQWKADKDYRHAAAENDKAPYHDDSNYVLGLFYYNKQDPNVWVPKVSQFGMTLNMARTEAKILAILFILVILGPLLLIEFLSK</sequence>
<keyword evidence="1" id="KW-0812">Transmembrane</keyword>
<dbReference type="PANTHER" id="PTHR37810:SF5">
    <property type="entry name" value="IMMUNITY PROTEIN SDPI"/>
    <property type="match status" value="1"/>
</dbReference>
<proteinExistence type="predicted"/>
<feature type="transmembrane region" description="Helical" evidence="1">
    <location>
        <begin position="263"/>
        <end position="285"/>
    </location>
</feature>
<dbReference type="EMBL" id="SCWA01000005">
    <property type="protein sequence ID" value="TDL98259.1"/>
    <property type="molecule type" value="Genomic_DNA"/>
</dbReference>
<feature type="transmembrane region" description="Helical" evidence="1">
    <location>
        <begin position="6"/>
        <end position="24"/>
    </location>
</feature>
<comment type="caution">
    <text evidence="3">The sequence shown here is derived from an EMBL/GenBank/DDBJ whole genome shotgun (WGS) entry which is preliminary data.</text>
</comment>
<feature type="transmembrane region" description="Helical" evidence="1">
    <location>
        <begin position="235"/>
        <end position="257"/>
    </location>
</feature>
<feature type="transmembrane region" description="Helical" evidence="1">
    <location>
        <begin position="346"/>
        <end position="365"/>
    </location>
</feature>
<organism evidence="3 4">
    <name type="scientific">Macrococcus brunensis</name>
    <dbReference type="NCBI Taxonomy" id="198483"/>
    <lineage>
        <taxon>Bacteria</taxon>
        <taxon>Bacillati</taxon>
        <taxon>Bacillota</taxon>
        <taxon>Bacilli</taxon>
        <taxon>Bacillales</taxon>
        <taxon>Staphylococcaceae</taxon>
        <taxon>Macrococcus</taxon>
    </lineage>
</organism>
<name>A0A4R6BEQ8_9STAP</name>
<dbReference type="AlphaFoldDB" id="A0A4R6BEQ8"/>
<dbReference type="GO" id="GO:0009636">
    <property type="term" value="P:response to toxic substance"/>
    <property type="evidence" value="ECO:0007669"/>
    <property type="project" value="TreeGrafter"/>
</dbReference>
<feature type="domain" description="DUF1648" evidence="2">
    <location>
        <begin position="146"/>
        <end position="192"/>
    </location>
</feature>
<feature type="transmembrane region" description="Helical" evidence="1">
    <location>
        <begin position="56"/>
        <end position="74"/>
    </location>
</feature>
<evidence type="ECO:0000259" key="2">
    <source>
        <dbReference type="Pfam" id="PF07853"/>
    </source>
</evidence>
<feature type="transmembrane region" description="Helical" evidence="1">
    <location>
        <begin position="80"/>
        <end position="99"/>
    </location>
</feature>
<feature type="transmembrane region" description="Helical" evidence="1">
    <location>
        <begin position="137"/>
        <end position="156"/>
    </location>
</feature>
<gene>
    <name evidence="3" type="ORF">ERX27_03735</name>
</gene>
<feature type="transmembrane region" description="Helical" evidence="1">
    <location>
        <begin position="183"/>
        <end position="203"/>
    </location>
</feature>
<reference evidence="3 4" key="1">
    <citation type="submission" date="2019-01" db="EMBL/GenBank/DDBJ databases">
        <title>Draft genome sequences of the type strains of six Macrococcus species.</title>
        <authorList>
            <person name="Mazhar S."/>
            <person name="Altermann E."/>
            <person name="Hill C."/>
            <person name="Mcauliffe O."/>
        </authorList>
    </citation>
    <scope>NUCLEOTIDE SEQUENCE [LARGE SCALE GENOMIC DNA]</scope>
    <source>
        <strain evidence="3 4">CCM4811</strain>
    </source>
</reference>